<protein>
    <submittedName>
        <fullName evidence="2">Uncharacterized protein</fullName>
    </submittedName>
</protein>
<dbReference type="AlphaFoldDB" id="A0A820MCM0"/>
<evidence type="ECO:0000313" key="2">
    <source>
        <dbReference type="EMBL" id="CAF4372601.1"/>
    </source>
</evidence>
<feature type="compositionally biased region" description="Low complexity" evidence="1">
    <location>
        <begin position="11"/>
        <end position="24"/>
    </location>
</feature>
<proteinExistence type="predicted"/>
<organism evidence="2 3">
    <name type="scientific">Adineta steineri</name>
    <dbReference type="NCBI Taxonomy" id="433720"/>
    <lineage>
        <taxon>Eukaryota</taxon>
        <taxon>Metazoa</taxon>
        <taxon>Spiralia</taxon>
        <taxon>Gnathifera</taxon>
        <taxon>Rotifera</taxon>
        <taxon>Eurotatoria</taxon>
        <taxon>Bdelloidea</taxon>
        <taxon>Adinetida</taxon>
        <taxon>Adinetidae</taxon>
        <taxon>Adineta</taxon>
    </lineage>
</organism>
<feature type="non-terminal residue" evidence="2">
    <location>
        <position position="87"/>
    </location>
</feature>
<dbReference type="Proteomes" id="UP000663844">
    <property type="component" value="Unassembled WGS sequence"/>
</dbReference>
<evidence type="ECO:0000313" key="3">
    <source>
        <dbReference type="Proteomes" id="UP000663844"/>
    </source>
</evidence>
<name>A0A820MCM0_9BILA</name>
<reference evidence="2" key="1">
    <citation type="submission" date="2021-02" db="EMBL/GenBank/DDBJ databases">
        <authorList>
            <person name="Nowell W R."/>
        </authorList>
    </citation>
    <scope>NUCLEOTIDE SEQUENCE</scope>
</reference>
<feature type="compositionally biased region" description="Polar residues" evidence="1">
    <location>
        <begin position="30"/>
        <end position="50"/>
    </location>
</feature>
<evidence type="ECO:0000256" key="1">
    <source>
        <dbReference type="SAM" id="MobiDB-lite"/>
    </source>
</evidence>
<accession>A0A820MCM0</accession>
<comment type="caution">
    <text evidence="2">The sequence shown here is derived from an EMBL/GenBank/DDBJ whole genome shotgun (WGS) entry which is preliminary data.</text>
</comment>
<dbReference type="EMBL" id="CAJOAZ010023132">
    <property type="protein sequence ID" value="CAF4372601.1"/>
    <property type="molecule type" value="Genomic_DNA"/>
</dbReference>
<feature type="region of interest" description="Disordered" evidence="1">
    <location>
        <begin position="1"/>
        <end position="50"/>
    </location>
</feature>
<feature type="non-terminal residue" evidence="2">
    <location>
        <position position="1"/>
    </location>
</feature>
<feature type="compositionally biased region" description="Polar residues" evidence="1">
    <location>
        <begin position="1"/>
        <end position="10"/>
    </location>
</feature>
<gene>
    <name evidence="2" type="ORF">OXD698_LOCUS49925</name>
</gene>
<sequence>PSKNTPSKDISPSTPTSLSPPQSTDRNDKQNYLQKPVSPTTSIPPSNTQQRSFLNNTFVQKAVHAFKGGTETSSERRAMKVLGIVFF</sequence>